<feature type="modified residue" description="4-aspartylphosphate" evidence="3">
    <location>
        <position position="59"/>
    </location>
</feature>
<dbReference type="Proteomes" id="UP000886883">
    <property type="component" value="Unassembled WGS sequence"/>
</dbReference>
<evidence type="ECO:0000259" key="5">
    <source>
        <dbReference type="PROSITE" id="PS50110"/>
    </source>
</evidence>
<dbReference type="Pfam" id="PF04397">
    <property type="entry name" value="LytTR"/>
    <property type="match status" value="1"/>
</dbReference>
<proteinExistence type="predicted"/>
<dbReference type="PANTHER" id="PTHR37299">
    <property type="entry name" value="TRANSCRIPTIONAL REGULATOR-RELATED"/>
    <property type="match status" value="1"/>
</dbReference>
<dbReference type="Gene3D" id="3.40.50.2300">
    <property type="match status" value="1"/>
</dbReference>
<organism evidence="6 7">
    <name type="scientific">Candidatus Eisenbergiella merdigallinarum</name>
    <dbReference type="NCBI Taxonomy" id="2838552"/>
    <lineage>
        <taxon>Bacteria</taxon>
        <taxon>Bacillati</taxon>
        <taxon>Bacillota</taxon>
        <taxon>Clostridia</taxon>
        <taxon>Lachnospirales</taxon>
        <taxon>Lachnospiraceae</taxon>
        <taxon>Eisenbergiella</taxon>
    </lineage>
</organism>
<dbReference type="GO" id="GO:0003677">
    <property type="term" value="F:DNA binding"/>
    <property type="evidence" value="ECO:0007669"/>
    <property type="project" value="UniProtKB-KW"/>
</dbReference>
<evidence type="ECO:0000256" key="1">
    <source>
        <dbReference type="ARBA" id="ARBA00018672"/>
    </source>
</evidence>
<evidence type="ECO:0000313" key="6">
    <source>
        <dbReference type="EMBL" id="HJB91506.1"/>
    </source>
</evidence>
<dbReference type="InterPro" id="IPR001789">
    <property type="entry name" value="Sig_transdc_resp-reg_receiver"/>
</dbReference>
<comment type="function">
    <text evidence="2">May play the central regulatory role in sporulation. It may be an element of the effector pathway responsible for the activation of sporulation genes in response to nutritional stress. Spo0A may act in concert with spo0H (a sigma factor) to control the expression of some genes that are critical to the sporulation process.</text>
</comment>
<dbReference type="GO" id="GO:0000156">
    <property type="term" value="F:phosphorelay response regulator activity"/>
    <property type="evidence" value="ECO:0007669"/>
    <property type="project" value="InterPro"/>
</dbReference>
<sequence>MVRIAVVDDRPDDRRRMARITETYFRKKRIPFEVEGFDGSAGLFQALDEKNCFDFFLLDLQMADMTGLQIAREIRNRYSEPVIIFVTNYLSYAIEAYEVNAFRYIPKELMEGKLPEAFEAMMPQIDARDQRAYIINHELRAEKIFYRDIFYVKKEGKHIVIVHRNGESRERKTLQEFYGETDPEEFFYVDKGCVVNARHIMSFRRGELSMRNQDIPDFVWDRSRPADGGDHRWIYELLRGVRRERPPHEETVVSGAVPSFCGRSMRKKGPVDFSGIRSPFYCSGSDMAKMPHGKRTADGVYMDVFHEVDNGASGNAGADFQQHEKRNIRRNERQSVSGQPGEMDAMPDDGSLCGNLLLEKKNASPVRG</sequence>
<dbReference type="EMBL" id="DWXE01000029">
    <property type="protein sequence ID" value="HJB91506.1"/>
    <property type="molecule type" value="Genomic_DNA"/>
</dbReference>
<dbReference type="PROSITE" id="PS50110">
    <property type="entry name" value="RESPONSE_REGULATORY"/>
    <property type="match status" value="1"/>
</dbReference>
<feature type="compositionally biased region" description="Basic and acidic residues" evidence="4">
    <location>
        <begin position="321"/>
        <end position="333"/>
    </location>
</feature>
<protein>
    <recommendedName>
        <fullName evidence="1">Stage 0 sporulation protein A homolog</fullName>
    </recommendedName>
</protein>
<evidence type="ECO:0000256" key="3">
    <source>
        <dbReference type="PROSITE-ProRule" id="PRU00169"/>
    </source>
</evidence>
<evidence type="ECO:0000256" key="4">
    <source>
        <dbReference type="SAM" id="MobiDB-lite"/>
    </source>
</evidence>
<reference evidence="6" key="2">
    <citation type="submission" date="2021-04" db="EMBL/GenBank/DDBJ databases">
        <authorList>
            <person name="Gilroy R."/>
        </authorList>
    </citation>
    <scope>NUCLEOTIDE SEQUENCE</scope>
    <source>
        <strain evidence="6">USAMLcec3-2134</strain>
    </source>
</reference>
<dbReference type="AlphaFoldDB" id="A0A9D2SDV8"/>
<keyword evidence="6" id="KW-0238">DNA-binding</keyword>
<feature type="region of interest" description="Disordered" evidence="4">
    <location>
        <begin position="312"/>
        <end position="368"/>
    </location>
</feature>
<evidence type="ECO:0000256" key="2">
    <source>
        <dbReference type="ARBA" id="ARBA00024867"/>
    </source>
</evidence>
<comment type="caution">
    <text evidence="6">The sequence shown here is derived from an EMBL/GenBank/DDBJ whole genome shotgun (WGS) entry which is preliminary data.</text>
</comment>
<evidence type="ECO:0000313" key="7">
    <source>
        <dbReference type="Proteomes" id="UP000886883"/>
    </source>
</evidence>
<reference evidence="6" key="1">
    <citation type="journal article" date="2021" name="PeerJ">
        <title>Extensive microbial diversity within the chicken gut microbiome revealed by metagenomics and culture.</title>
        <authorList>
            <person name="Gilroy R."/>
            <person name="Ravi A."/>
            <person name="Getino M."/>
            <person name="Pursley I."/>
            <person name="Horton D.L."/>
            <person name="Alikhan N.F."/>
            <person name="Baker D."/>
            <person name="Gharbi K."/>
            <person name="Hall N."/>
            <person name="Watson M."/>
            <person name="Adriaenssens E.M."/>
            <person name="Foster-Nyarko E."/>
            <person name="Jarju S."/>
            <person name="Secka A."/>
            <person name="Antonio M."/>
            <person name="Oren A."/>
            <person name="Chaudhuri R.R."/>
            <person name="La Ragione R."/>
            <person name="Hildebrand F."/>
            <person name="Pallen M.J."/>
        </authorList>
    </citation>
    <scope>NUCLEOTIDE SEQUENCE</scope>
    <source>
        <strain evidence="6">USAMLcec3-2134</strain>
    </source>
</reference>
<feature type="domain" description="Response regulatory" evidence="5">
    <location>
        <begin position="3"/>
        <end position="122"/>
    </location>
</feature>
<dbReference type="PANTHER" id="PTHR37299:SF1">
    <property type="entry name" value="STAGE 0 SPORULATION PROTEIN A HOMOLOG"/>
    <property type="match status" value="1"/>
</dbReference>
<gene>
    <name evidence="6" type="ORF">H9763_08575</name>
</gene>
<dbReference type="SMART" id="SM00850">
    <property type="entry name" value="LytTR"/>
    <property type="match status" value="1"/>
</dbReference>
<dbReference type="InterPro" id="IPR046947">
    <property type="entry name" value="LytR-like"/>
</dbReference>
<dbReference type="InterPro" id="IPR011006">
    <property type="entry name" value="CheY-like_superfamily"/>
</dbReference>
<dbReference type="SMART" id="SM00448">
    <property type="entry name" value="REC"/>
    <property type="match status" value="1"/>
</dbReference>
<name>A0A9D2SDV8_9FIRM</name>
<dbReference type="Gene3D" id="2.40.50.1020">
    <property type="entry name" value="LytTr DNA-binding domain"/>
    <property type="match status" value="1"/>
</dbReference>
<dbReference type="Pfam" id="PF00072">
    <property type="entry name" value="Response_reg"/>
    <property type="match status" value="1"/>
</dbReference>
<dbReference type="InterPro" id="IPR007492">
    <property type="entry name" value="LytTR_DNA-bd_dom"/>
</dbReference>
<accession>A0A9D2SDV8</accession>
<dbReference type="SUPFAM" id="SSF52172">
    <property type="entry name" value="CheY-like"/>
    <property type="match status" value="1"/>
</dbReference>
<keyword evidence="3" id="KW-0597">Phosphoprotein</keyword>